<dbReference type="Pfam" id="PF00395">
    <property type="entry name" value="SLH"/>
    <property type="match status" value="1"/>
</dbReference>
<keyword evidence="3" id="KW-1185">Reference proteome</keyword>
<sequence length="290" mass="33768">MTEQQTVPYGYYAAKEAYSTLDWRLGNVLEEVPVAPSTFWDRQIQYNQLDLHPMSCTLFAATGAISDLTGYRFSLAEFGQLIQEARRYGFSDTQGWYINQAVDLLRRWWNNRREALVSYRVDMTGVQLGSVLGKGYSVVTGYRGSAQYNADFNADGFLDQTSFSDRTYGHAVRMTQDRKNPSYARVMIDNYYGVQRFNNYRVRVADIGPLVENGVFYYSGYMFATEKKRMFRDVFPDGRSRWYYDALEWAVKENLISGYQDGTFRPNQLVTRAEMVVMLKRLYDKISREQ</sequence>
<dbReference type="STRING" id="1925591.BI308_02465"/>
<name>A0A1L9QXI1_9CYAN</name>
<dbReference type="InterPro" id="IPR001119">
    <property type="entry name" value="SLH_dom"/>
</dbReference>
<proteinExistence type="predicted"/>
<feature type="domain" description="SLH" evidence="1">
    <location>
        <begin position="230"/>
        <end position="290"/>
    </location>
</feature>
<dbReference type="AlphaFoldDB" id="A0A1L9QXI1"/>
<reference evidence="2" key="1">
    <citation type="submission" date="2016-10" db="EMBL/GenBank/DDBJ databases">
        <title>CRISPR-Cas defence system in Roseofilum reptotaenium: evidence of a bacteriophage-cyanobacterium arms race in the coral black band disease.</title>
        <authorList>
            <person name="Buerger P."/>
            <person name="Wood-Charlson E.M."/>
            <person name="Weynberg K.D."/>
            <person name="Willis B."/>
            <person name="Van Oppen M.J."/>
        </authorList>
    </citation>
    <scope>NUCLEOTIDE SEQUENCE [LARGE SCALE GENOMIC DNA]</scope>
    <source>
        <strain evidence="2">AO1-A</strain>
    </source>
</reference>
<protein>
    <recommendedName>
        <fullName evidence="1">SLH domain-containing protein</fullName>
    </recommendedName>
</protein>
<organism evidence="2 3">
    <name type="scientific">Roseofilum reptotaenium AO1-A</name>
    <dbReference type="NCBI Taxonomy" id="1925591"/>
    <lineage>
        <taxon>Bacteria</taxon>
        <taxon>Bacillati</taxon>
        <taxon>Cyanobacteriota</taxon>
        <taxon>Cyanophyceae</taxon>
        <taxon>Desertifilales</taxon>
        <taxon>Desertifilaceae</taxon>
        <taxon>Roseofilum</taxon>
    </lineage>
</organism>
<evidence type="ECO:0000259" key="1">
    <source>
        <dbReference type="PROSITE" id="PS51272"/>
    </source>
</evidence>
<dbReference type="EMBL" id="MLAW01000002">
    <property type="protein sequence ID" value="OJJ27363.1"/>
    <property type="molecule type" value="Genomic_DNA"/>
</dbReference>
<accession>A0A1L9QXI1</accession>
<dbReference type="Proteomes" id="UP000183940">
    <property type="component" value="Unassembled WGS sequence"/>
</dbReference>
<dbReference type="PROSITE" id="PS51272">
    <property type="entry name" value="SLH"/>
    <property type="match status" value="1"/>
</dbReference>
<gene>
    <name evidence="2" type="ORF">BI308_02465</name>
</gene>
<comment type="caution">
    <text evidence="2">The sequence shown here is derived from an EMBL/GenBank/DDBJ whole genome shotgun (WGS) entry which is preliminary data.</text>
</comment>
<evidence type="ECO:0000313" key="2">
    <source>
        <dbReference type="EMBL" id="OJJ27363.1"/>
    </source>
</evidence>
<evidence type="ECO:0000313" key="3">
    <source>
        <dbReference type="Proteomes" id="UP000183940"/>
    </source>
</evidence>